<evidence type="ECO:0000313" key="1">
    <source>
        <dbReference type="EMBL" id="CAB5223816.1"/>
    </source>
</evidence>
<sequence>MANRYWVGGTGTWNTTSTANWSTSSGGPSGASVPTAADSVFFDQSGTYAVTCTGALTCLDFTVSAGTVTIAQGSNPTFSIRGSLFLIAGTVWSASGNIAFAATSTGNTITTNGVTLSGVVQFTGTGGGWTLGSALTGGSAVSISQGSFDSAGFNITCSSFNSQGTSVRSVSLGASTVSVSSFGSIVTFTSTGLTFDAGTSTLSVGSSSAQVALGGLTWYTVSFASTNGSSFSIQGSNTFFNLVFAGRATPGISGVLFDNTQTVTGTLTIGAGATAACRTFLQSSTIGTQRTLNCAGVAAIADVDFRDIAFAGGVSLPITGTRLGDCKGNSNITFDASKTVYCAAAASANWGTSGAGIWSATSGGSADATMFPLAQDVAVITATTPSSGSTIAFNLPYNIGTLDMSARTAATLIINNTFVVTFYGDYIGASGVSLSASTTRSFAGRVLQKITSAGVASASSVTVNSPGGTVQLQDALTITGTGLTTLLWGTLELQSYTLTTGSVDALNGSGVRTLATGTGRIVCAGLFYGASSLTITGSATVSMTSSSPKTFWAPVVTTLTLDQGGSGALTIQGGGTYANITNSYSSTGPTSVIFTSLNTSTFTDFNLTGSPGAVCTVTSSSPPLTATIKKTGAWFVGANSIDGGNNTGLIFTAGGGIDYLSFSNITATRFAINFDSSITEAAMGADTQATRATYPSATSEAATATDGLVAALSAPAQITETATGTDVIQPAYLAYPFVGELLTATDTVATIANITLGVVESASAADVNQTTADLTLGVSEDVSGLDVISPRYDAYPSITEAATATDDIQALRFLPCVIGESLAASEAVGASVVLAVRASELASATDAQIAPGVIFGVIIAEAGLATDVINPNRILSAFVNESPIARDRSNAYGLWNFIDDAEDANWQNINNR</sequence>
<organism evidence="1">
    <name type="scientific">uncultured Caudovirales phage</name>
    <dbReference type="NCBI Taxonomy" id="2100421"/>
    <lineage>
        <taxon>Viruses</taxon>
        <taxon>Duplodnaviria</taxon>
        <taxon>Heunggongvirae</taxon>
        <taxon>Uroviricota</taxon>
        <taxon>Caudoviricetes</taxon>
        <taxon>Peduoviridae</taxon>
        <taxon>Maltschvirus</taxon>
        <taxon>Maltschvirus maltsch</taxon>
    </lineage>
</organism>
<proteinExistence type="predicted"/>
<gene>
    <name evidence="1" type="ORF">UFOVP393_12</name>
</gene>
<reference evidence="1" key="1">
    <citation type="submission" date="2020-05" db="EMBL/GenBank/DDBJ databases">
        <authorList>
            <person name="Chiriac C."/>
            <person name="Salcher M."/>
            <person name="Ghai R."/>
            <person name="Kavagutti S V."/>
        </authorList>
    </citation>
    <scope>NUCLEOTIDE SEQUENCE</scope>
</reference>
<accession>A0A6J7X3F6</accession>
<protein>
    <submittedName>
        <fullName evidence="1">Uncharacterized protein</fullName>
    </submittedName>
</protein>
<dbReference type="EMBL" id="LR798335">
    <property type="protein sequence ID" value="CAB5223816.1"/>
    <property type="molecule type" value="Genomic_DNA"/>
</dbReference>
<name>A0A6J7X3F6_9CAUD</name>